<organism evidence="9 10">
    <name type="scientific">Modicisalibacter xianhensis</name>
    <dbReference type="NCBI Taxonomy" id="442341"/>
    <lineage>
        <taxon>Bacteria</taxon>
        <taxon>Pseudomonadati</taxon>
        <taxon>Pseudomonadota</taxon>
        <taxon>Gammaproteobacteria</taxon>
        <taxon>Oceanospirillales</taxon>
        <taxon>Halomonadaceae</taxon>
        <taxon>Modicisalibacter</taxon>
    </lineage>
</organism>
<dbReference type="STRING" id="442341.SAMN04487959_11221"/>
<evidence type="ECO:0000313" key="9">
    <source>
        <dbReference type="EMBL" id="SFH90211.1"/>
    </source>
</evidence>
<accession>A0A1I3DUP5</accession>
<evidence type="ECO:0000256" key="3">
    <source>
        <dbReference type="ARBA" id="ARBA00022679"/>
    </source>
</evidence>
<dbReference type="GO" id="GO:0003848">
    <property type="term" value="F:2-amino-4-hydroxy-6-hydroxymethyldihydropteridine diphosphokinase activity"/>
    <property type="evidence" value="ECO:0007669"/>
    <property type="project" value="UniProtKB-EC"/>
</dbReference>
<name>A0A1I3DUP5_9GAMM</name>
<dbReference type="GO" id="GO:0046654">
    <property type="term" value="P:tetrahydrofolate biosynthetic process"/>
    <property type="evidence" value="ECO:0007669"/>
    <property type="project" value="UniProtKB-UniPathway"/>
</dbReference>
<evidence type="ECO:0000259" key="8">
    <source>
        <dbReference type="Pfam" id="PF01288"/>
    </source>
</evidence>
<sequence>MALVVVSIGSNIERERHVQICLDALHAEFGKLLISRVFESEPVGFEDGRNFFNLVTAFESDAGVGELQAWCKRLEYANGRRKISPKFSPRTLDIDLLTVGALCGDIDGVELPRDEIVKHAFVLKPLAELLPEHRHPINGERYADLWAEFDAGDQRLWPVDFVWQGQRISRAS</sequence>
<keyword evidence="3" id="KW-0808">Transferase</keyword>
<evidence type="ECO:0000256" key="1">
    <source>
        <dbReference type="ARBA" id="ARBA00005051"/>
    </source>
</evidence>
<evidence type="ECO:0000256" key="5">
    <source>
        <dbReference type="ARBA" id="ARBA00022777"/>
    </source>
</evidence>
<dbReference type="PANTHER" id="PTHR43071">
    <property type="entry name" value="2-AMINO-4-HYDROXY-6-HYDROXYMETHYLDIHYDROPTERIDINE PYROPHOSPHOKINASE"/>
    <property type="match status" value="1"/>
</dbReference>
<reference evidence="9 10" key="1">
    <citation type="submission" date="2016-10" db="EMBL/GenBank/DDBJ databases">
        <authorList>
            <person name="de Groot N.N."/>
        </authorList>
    </citation>
    <scope>NUCLEOTIDE SEQUENCE [LARGE SCALE GENOMIC DNA]</scope>
    <source>
        <strain evidence="9 10">CGMCC 1.6848</strain>
    </source>
</reference>
<dbReference type="UniPathway" id="UPA00077">
    <property type="reaction ID" value="UER00155"/>
</dbReference>
<keyword evidence="5 9" id="KW-0418">Kinase</keyword>
<dbReference type="EMBL" id="FOPY01000012">
    <property type="protein sequence ID" value="SFH90211.1"/>
    <property type="molecule type" value="Genomic_DNA"/>
</dbReference>
<dbReference type="InterPro" id="IPR035907">
    <property type="entry name" value="Hppk_sf"/>
</dbReference>
<keyword evidence="6" id="KW-0067">ATP-binding</keyword>
<keyword evidence="7" id="KW-0289">Folate biosynthesis</keyword>
<evidence type="ECO:0000256" key="4">
    <source>
        <dbReference type="ARBA" id="ARBA00022741"/>
    </source>
</evidence>
<protein>
    <recommendedName>
        <fullName evidence="2">2-amino-4-hydroxy-6-hydroxymethyldihydropteridine diphosphokinase</fullName>
        <ecNumber evidence="2">2.7.6.3</ecNumber>
    </recommendedName>
</protein>
<dbReference type="PANTHER" id="PTHR43071:SF2">
    <property type="entry name" value="2-AMINO-4-HYDROXY-6-HYDROXYMETHYLDIHYDROPTERIDINE PYROPHOSPHOKINASE"/>
    <property type="match status" value="1"/>
</dbReference>
<dbReference type="Gene3D" id="3.30.70.560">
    <property type="entry name" value="7,8-Dihydro-6-hydroxymethylpterin-pyrophosphokinase HPPK"/>
    <property type="match status" value="1"/>
</dbReference>
<evidence type="ECO:0000256" key="6">
    <source>
        <dbReference type="ARBA" id="ARBA00022840"/>
    </source>
</evidence>
<keyword evidence="10" id="KW-1185">Reference proteome</keyword>
<dbReference type="CDD" id="cd00483">
    <property type="entry name" value="HPPK"/>
    <property type="match status" value="1"/>
</dbReference>
<evidence type="ECO:0000256" key="2">
    <source>
        <dbReference type="ARBA" id="ARBA00013253"/>
    </source>
</evidence>
<dbReference type="EC" id="2.7.6.3" evidence="2"/>
<dbReference type="RefSeq" id="WP_092848046.1">
    <property type="nucleotide sequence ID" value="NZ_FOPY01000012.1"/>
</dbReference>
<dbReference type="AlphaFoldDB" id="A0A1I3DUP5"/>
<dbReference type="Proteomes" id="UP000199040">
    <property type="component" value="Unassembled WGS sequence"/>
</dbReference>
<dbReference type="NCBIfam" id="TIGR01498">
    <property type="entry name" value="folK"/>
    <property type="match status" value="1"/>
</dbReference>
<dbReference type="Pfam" id="PF01288">
    <property type="entry name" value="HPPK"/>
    <property type="match status" value="1"/>
</dbReference>
<dbReference type="InterPro" id="IPR000550">
    <property type="entry name" value="Hppk"/>
</dbReference>
<evidence type="ECO:0000313" key="10">
    <source>
        <dbReference type="Proteomes" id="UP000199040"/>
    </source>
</evidence>
<comment type="pathway">
    <text evidence="1">Cofactor biosynthesis; tetrahydrofolate biosynthesis; 2-amino-4-hydroxy-6-hydroxymethyl-7,8-dihydropteridine diphosphate from 7,8-dihydroneopterin triphosphate: step 4/4.</text>
</comment>
<dbReference type="GO" id="GO:0005524">
    <property type="term" value="F:ATP binding"/>
    <property type="evidence" value="ECO:0007669"/>
    <property type="project" value="UniProtKB-KW"/>
</dbReference>
<dbReference type="GO" id="GO:0016301">
    <property type="term" value="F:kinase activity"/>
    <property type="evidence" value="ECO:0007669"/>
    <property type="project" value="UniProtKB-KW"/>
</dbReference>
<feature type="domain" description="7,8-dihydro-6-hydroxymethylpterin-pyrophosphokinase" evidence="8">
    <location>
        <begin position="5"/>
        <end position="131"/>
    </location>
</feature>
<dbReference type="SUPFAM" id="SSF55083">
    <property type="entry name" value="6-hydroxymethyl-7,8-dihydropterin pyrophosphokinase, HPPK"/>
    <property type="match status" value="1"/>
</dbReference>
<keyword evidence="4" id="KW-0547">Nucleotide-binding</keyword>
<dbReference type="GO" id="GO:0046656">
    <property type="term" value="P:folic acid biosynthetic process"/>
    <property type="evidence" value="ECO:0007669"/>
    <property type="project" value="UniProtKB-KW"/>
</dbReference>
<evidence type="ECO:0000256" key="7">
    <source>
        <dbReference type="ARBA" id="ARBA00022909"/>
    </source>
</evidence>
<proteinExistence type="predicted"/>
<gene>
    <name evidence="9" type="ORF">SAMN04487959_11221</name>
</gene>